<comment type="caution">
    <text evidence="1">The sequence shown here is derived from an EMBL/GenBank/DDBJ whole genome shotgun (WGS) entry which is preliminary data.</text>
</comment>
<reference evidence="1" key="1">
    <citation type="submission" date="2019-11" db="EMBL/GenBank/DDBJ databases">
        <title>Nori genome reveals adaptations in red seaweeds to the harsh intertidal environment.</title>
        <authorList>
            <person name="Wang D."/>
            <person name="Mao Y."/>
        </authorList>
    </citation>
    <scope>NUCLEOTIDE SEQUENCE</scope>
    <source>
        <tissue evidence="1">Gametophyte</tissue>
    </source>
</reference>
<gene>
    <name evidence="1" type="ORF">I4F81_009230</name>
</gene>
<evidence type="ECO:0000313" key="2">
    <source>
        <dbReference type="Proteomes" id="UP000798662"/>
    </source>
</evidence>
<name>A0ACC3C991_PYRYE</name>
<proteinExistence type="predicted"/>
<evidence type="ECO:0000313" key="1">
    <source>
        <dbReference type="EMBL" id="KAK1866714.1"/>
    </source>
</evidence>
<dbReference type="EMBL" id="CM020619">
    <property type="protein sequence ID" value="KAK1866714.1"/>
    <property type="molecule type" value="Genomic_DNA"/>
</dbReference>
<sequence>MVRLLGEGTFGTVLLVRERATGSLFAVKVMRKTQLVESGQLTAVTTERAVLRDAGPHPFVVRCESGFHTPDAVVLVLEYVSGGDFFDLMKAHGTLDEAAVVFYLSELVLAVGELHRHSFVCRDLKLENILVDAAGHLRLTDFGLAGRVASAEATDTSVTDLSGTAIYQAPEMLTGKGHGLPVDWWALGVLTYVMLAGRPPFSSEGGRSALHDRIRGAPLDLDGDPRTADWAAPTKDLVRRLLERDVTRRLGAGPADAEDVKAHPFFKGVDWDAVLAMRKEWVEESAVCSPPG</sequence>
<keyword evidence="2" id="KW-1185">Reference proteome</keyword>
<organism evidence="1 2">
    <name type="scientific">Pyropia yezoensis</name>
    <name type="common">Susabi-nori</name>
    <name type="synonym">Porphyra yezoensis</name>
    <dbReference type="NCBI Taxonomy" id="2788"/>
    <lineage>
        <taxon>Eukaryota</taxon>
        <taxon>Rhodophyta</taxon>
        <taxon>Bangiophyceae</taxon>
        <taxon>Bangiales</taxon>
        <taxon>Bangiaceae</taxon>
        <taxon>Pyropia</taxon>
    </lineage>
</organism>
<protein>
    <submittedName>
        <fullName evidence="1">Uncharacterized protein</fullName>
    </submittedName>
</protein>
<dbReference type="Proteomes" id="UP000798662">
    <property type="component" value="Chromosome 2"/>
</dbReference>
<accession>A0ACC3C991</accession>